<dbReference type="InterPro" id="IPR029032">
    <property type="entry name" value="AhpD-like"/>
</dbReference>
<organism evidence="1 2">
    <name type="scientific">Glarea lozoyensis (strain ATCC 20868 / MF5171)</name>
    <dbReference type="NCBI Taxonomy" id="1116229"/>
    <lineage>
        <taxon>Eukaryota</taxon>
        <taxon>Fungi</taxon>
        <taxon>Dikarya</taxon>
        <taxon>Ascomycota</taxon>
        <taxon>Pezizomycotina</taxon>
        <taxon>Leotiomycetes</taxon>
        <taxon>Helotiales</taxon>
        <taxon>Helotiaceae</taxon>
        <taxon>Glarea</taxon>
    </lineage>
</organism>
<gene>
    <name evidence="1" type="ORF">GLAREA_06571</name>
</gene>
<dbReference type="OrthoDB" id="5537330at2759"/>
<dbReference type="InterPro" id="IPR052999">
    <property type="entry name" value="PTS1_Protein"/>
</dbReference>
<dbReference type="Proteomes" id="UP000016922">
    <property type="component" value="Unassembled WGS sequence"/>
</dbReference>
<name>S3E568_GLAL2</name>
<dbReference type="OMA" id="ADQLYLH"/>
<dbReference type="AlphaFoldDB" id="S3E568"/>
<evidence type="ECO:0000313" key="1">
    <source>
        <dbReference type="EMBL" id="EPE33558.1"/>
    </source>
</evidence>
<accession>S3E568</accession>
<protein>
    <submittedName>
        <fullName evidence="1">AhpD-like protein</fullName>
    </submittedName>
</protein>
<dbReference type="eggNOG" id="ENOG502SAR1">
    <property type="taxonomic scope" value="Eukaryota"/>
</dbReference>
<dbReference type="HOGENOM" id="CLU_065389_0_0_1"/>
<keyword evidence="2" id="KW-1185">Reference proteome</keyword>
<dbReference type="EMBL" id="KE145357">
    <property type="protein sequence ID" value="EPE33558.1"/>
    <property type="molecule type" value="Genomic_DNA"/>
</dbReference>
<proteinExistence type="predicted"/>
<dbReference type="PANTHER" id="PTHR28180:SF5">
    <property type="entry name" value="DNA POLYMERASE ALPHA SUBUNIT B"/>
    <property type="match status" value="1"/>
</dbReference>
<dbReference type="Gene3D" id="1.20.1290.10">
    <property type="entry name" value="AhpD-like"/>
    <property type="match status" value="1"/>
</dbReference>
<sequence length="240" mass="27189">MTSYTPPTEQDTIALLQAIEAKFPHKTLGSDKWYLVALSALVSVEPEQIATLYTYLINKPEYATSEARKALIRRIREALVKGIAIHGVCKPIEGIISIVQVERPEDKDYSCSRENWVTGPENLARGENWLNQIYKGNLSASTDNFLAHRDFDFISRHITYGFYLSDHTILGPIETELVVLSGIMIQNLPKETAWHFRGIRRVGVSQEDVESVHQCVELVAKYGRVSLHKVPRMADVEHEV</sequence>
<evidence type="ECO:0000313" key="2">
    <source>
        <dbReference type="Proteomes" id="UP000016922"/>
    </source>
</evidence>
<dbReference type="PANTHER" id="PTHR28180">
    <property type="entry name" value="CONSERVED MITOCHONDRIAL PROTEIN-RELATED"/>
    <property type="match status" value="1"/>
</dbReference>
<dbReference type="KEGG" id="glz:GLAREA_06571"/>
<dbReference type="GeneID" id="19465624"/>
<dbReference type="RefSeq" id="XP_008078710.1">
    <property type="nucleotide sequence ID" value="XM_008080519.1"/>
</dbReference>
<dbReference type="SUPFAM" id="SSF69118">
    <property type="entry name" value="AhpD-like"/>
    <property type="match status" value="1"/>
</dbReference>
<reference evidence="1 2" key="1">
    <citation type="journal article" date="2013" name="BMC Genomics">
        <title>Genomics-driven discovery of the pneumocandin biosynthetic gene cluster in the fungus Glarea lozoyensis.</title>
        <authorList>
            <person name="Chen L."/>
            <person name="Yue Q."/>
            <person name="Zhang X."/>
            <person name="Xiang M."/>
            <person name="Wang C."/>
            <person name="Li S."/>
            <person name="Che Y."/>
            <person name="Ortiz-Lopez F.J."/>
            <person name="Bills G.F."/>
            <person name="Liu X."/>
            <person name="An Z."/>
        </authorList>
    </citation>
    <scope>NUCLEOTIDE SEQUENCE [LARGE SCALE GENOMIC DNA]</scope>
    <source>
        <strain evidence="2">ATCC 20868 / MF5171</strain>
    </source>
</reference>